<dbReference type="EMBL" id="CAJFCW020000001">
    <property type="protein sequence ID" value="CAG9086571.1"/>
    <property type="molecule type" value="Genomic_DNA"/>
</dbReference>
<dbReference type="Proteomes" id="UP000783686">
    <property type="component" value="Unassembled WGS sequence"/>
</dbReference>
<proteinExistence type="predicted"/>
<keyword evidence="2" id="KW-1185">Reference proteome</keyword>
<sequence length="91" mass="10004">MSFEAIRVVLKEHGVSPLAADFMGTVYEVSKSAEVKEDPQYFVPFVVGSFMLLEASETELVAKDDPDLIKKLQGVANKDEQVTELLTTLVA</sequence>
<accession>A0A811JW60</accession>
<comment type="caution">
    <text evidence="1">The sequence shown here is derived from an EMBL/GenBank/DDBJ whole genome shotgun (WGS) entry which is preliminary data.</text>
</comment>
<name>A0A811JW60_9BILA</name>
<dbReference type="EMBL" id="CAJFDH010000001">
    <property type="protein sequence ID" value="CAD5207755.1"/>
    <property type="molecule type" value="Genomic_DNA"/>
</dbReference>
<evidence type="ECO:0000313" key="2">
    <source>
        <dbReference type="Proteomes" id="UP000614601"/>
    </source>
</evidence>
<protein>
    <submittedName>
        <fullName evidence="1">Uncharacterized protein</fullName>
    </submittedName>
</protein>
<dbReference type="AlphaFoldDB" id="A0A811JW60"/>
<gene>
    <name evidence="1" type="ORF">BOKJ2_LOCUS2356</name>
</gene>
<reference evidence="1" key="1">
    <citation type="submission" date="2020-09" db="EMBL/GenBank/DDBJ databases">
        <authorList>
            <person name="Kikuchi T."/>
        </authorList>
    </citation>
    <scope>NUCLEOTIDE SEQUENCE</scope>
    <source>
        <strain evidence="1">SH1</strain>
    </source>
</reference>
<organism evidence="1 2">
    <name type="scientific">Bursaphelenchus okinawaensis</name>
    <dbReference type="NCBI Taxonomy" id="465554"/>
    <lineage>
        <taxon>Eukaryota</taxon>
        <taxon>Metazoa</taxon>
        <taxon>Ecdysozoa</taxon>
        <taxon>Nematoda</taxon>
        <taxon>Chromadorea</taxon>
        <taxon>Rhabditida</taxon>
        <taxon>Tylenchina</taxon>
        <taxon>Tylenchomorpha</taxon>
        <taxon>Aphelenchoidea</taxon>
        <taxon>Aphelenchoididae</taxon>
        <taxon>Bursaphelenchus</taxon>
    </lineage>
</organism>
<dbReference type="Proteomes" id="UP000614601">
    <property type="component" value="Unassembled WGS sequence"/>
</dbReference>
<evidence type="ECO:0000313" key="1">
    <source>
        <dbReference type="EMBL" id="CAD5207755.1"/>
    </source>
</evidence>